<comment type="subcellular location">
    <subcellularLocation>
        <location evidence="1">Cell membrane</location>
        <topology evidence="1">Multi-pass membrane protein</topology>
    </subcellularLocation>
</comment>
<evidence type="ECO:0000313" key="10">
    <source>
        <dbReference type="Proteomes" id="UP000253742"/>
    </source>
</evidence>
<dbReference type="RefSeq" id="WP_114528498.1">
    <property type="nucleotide sequence ID" value="NZ_JBIVML010000003.1"/>
</dbReference>
<accession>A0A369V8K3</accession>
<dbReference type="CDD" id="cd06853">
    <property type="entry name" value="GT_WecA_like"/>
    <property type="match status" value="1"/>
</dbReference>
<keyword evidence="6 8" id="KW-0472">Membrane</keyword>
<dbReference type="GO" id="GO:0016780">
    <property type="term" value="F:phosphotransferase activity, for other substituted phosphate groups"/>
    <property type="evidence" value="ECO:0007669"/>
    <property type="project" value="InterPro"/>
</dbReference>
<feature type="transmembrane region" description="Helical" evidence="8">
    <location>
        <begin position="299"/>
        <end position="317"/>
    </location>
</feature>
<dbReference type="GO" id="GO:0071555">
    <property type="term" value="P:cell wall organization"/>
    <property type="evidence" value="ECO:0007669"/>
    <property type="project" value="TreeGrafter"/>
</dbReference>
<comment type="caution">
    <text evidence="9">The sequence shown here is derived from an EMBL/GenBank/DDBJ whole genome shotgun (WGS) entry which is preliminary data.</text>
</comment>
<feature type="transmembrane region" description="Helical" evidence="8">
    <location>
        <begin position="191"/>
        <end position="211"/>
    </location>
</feature>
<evidence type="ECO:0000256" key="4">
    <source>
        <dbReference type="ARBA" id="ARBA00022692"/>
    </source>
</evidence>
<protein>
    <submittedName>
        <fullName evidence="9">Undecaprenyl/decaprenyl-phosphate alpha-N-acetylglucosaminyl 1-phosphate transferase</fullName>
    </submittedName>
</protein>
<sequence>MLYGIAAATASFLLAALLAALLRAPALSLALVDRRRRRPVPLSGGVAVALVTALVAGVGDWTGVVPLGSAAGRLLVGASAVGALGLAADLWRLRRRWVVAGTAVAAACVVPYGETGPVAGALAVGWITLVAAAFRGLDHADGVAGTVGVVTAFGVAACAAAELRDGLAVALLALAAALTGLLLHNWHPARTALGACGALFTGFLLAGAAVFTRAGHAPAEGAAVLLALTAPACLDVVLVLLSRRLAGRPPLRAGPDHLAHRLRRLGLTPQGAAVVVGVVSCGAVLTGVLVHTGRAGAPAVWWVAGAAAAALAGLLRVRVYGPRHGAWAQGRVPGPSRPRPPRGASRVPAEVAEAPRGGSSRRAIFPVRQARRTEEAQVSVPLRVRNG</sequence>
<dbReference type="GO" id="GO:0009103">
    <property type="term" value="P:lipopolysaccharide biosynthetic process"/>
    <property type="evidence" value="ECO:0007669"/>
    <property type="project" value="TreeGrafter"/>
</dbReference>
<name>A0A369V8K3_9ACTN</name>
<feature type="region of interest" description="Disordered" evidence="7">
    <location>
        <begin position="328"/>
        <end position="359"/>
    </location>
</feature>
<proteinExistence type="predicted"/>
<evidence type="ECO:0000256" key="8">
    <source>
        <dbReference type="SAM" id="Phobius"/>
    </source>
</evidence>
<evidence type="ECO:0000256" key="3">
    <source>
        <dbReference type="ARBA" id="ARBA00022679"/>
    </source>
</evidence>
<dbReference type="EMBL" id="QQBH01000005">
    <property type="protein sequence ID" value="RDD89384.1"/>
    <property type="molecule type" value="Genomic_DNA"/>
</dbReference>
<keyword evidence="2" id="KW-1003">Cell membrane</keyword>
<keyword evidence="3 9" id="KW-0808">Transferase</keyword>
<evidence type="ECO:0000256" key="1">
    <source>
        <dbReference type="ARBA" id="ARBA00004651"/>
    </source>
</evidence>
<dbReference type="STRING" id="146923.Spa2297_17475"/>
<evidence type="ECO:0000256" key="2">
    <source>
        <dbReference type="ARBA" id="ARBA00022475"/>
    </source>
</evidence>
<dbReference type="PANTHER" id="PTHR22926">
    <property type="entry name" value="PHOSPHO-N-ACETYLMURAMOYL-PENTAPEPTIDE-TRANSFERASE"/>
    <property type="match status" value="1"/>
</dbReference>
<feature type="transmembrane region" description="Helical" evidence="8">
    <location>
        <begin position="70"/>
        <end position="90"/>
    </location>
</feature>
<evidence type="ECO:0000256" key="6">
    <source>
        <dbReference type="ARBA" id="ARBA00023136"/>
    </source>
</evidence>
<feature type="transmembrane region" description="Helical" evidence="8">
    <location>
        <begin position="119"/>
        <end position="137"/>
    </location>
</feature>
<feature type="transmembrane region" description="Helical" evidence="8">
    <location>
        <begin position="144"/>
        <end position="161"/>
    </location>
</feature>
<dbReference type="Pfam" id="PF00953">
    <property type="entry name" value="Glycos_transf_4"/>
    <property type="match status" value="1"/>
</dbReference>
<dbReference type="PANTHER" id="PTHR22926:SF3">
    <property type="entry name" value="UNDECAPRENYL-PHOSPHATE ALPHA-N-ACETYLGLUCOSAMINYL 1-PHOSPHATE TRANSFERASE"/>
    <property type="match status" value="1"/>
</dbReference>
<reference evidence="9 10" key="1">
    <citation type="submission" date="2018-07" db="EMBL/GenBank/DDBJ databases">
        <title>Genome guided investigation of antibiotics producing actinomycetales strain isolated from a Macau mangrove ecosystem.</title>
        <authorList>
            <person name="Hu D."/>
        </authorList>
    </citation>
    <scope>NUCLEOTIDE SEQUENCE [LARGE SCALE GENOMIC DNA]</scope>
    <source>
        <strain evidence="9 10">2297</strain>
    </source>
</reference>
<evidence type="ECO:0000256" key="7">
    <source>
        <dbReference type="SAM" id="MobiDB-lite"/>
    </source>
</evidence>
<keyword evidence="5 8" id="KW-1133">Transmembrane helix</keyword>
<evidence type="ECO:0000313" key="9">
    <source>
        <dbReference type="EMBL" id="RDD89384.1"/>
    </source>
</evidence>
<dbReference type="InterPro" id="IPR000715">
    <property type="entry name" value="Glycosyl_transferase_4"/>
</dbReference>
<evidence type="ECO:0000256" key="5">
    <source>
        <dbReference type="ARBA" id="ARBA00022989"/>
    </source>
</evidence>
<dbReference type="OrthoDB" id="5178981at2"/>
<keyword evidence="4 8" id="KW-0812">Transmembrane</keyword>
<feature type="transmembrane region" description="Helical" evidence="8">
    <location>
        <begin position="167"/>
        <end position="184"/>
    </location>
</feature>
<dbReference type="GO" id="GO:0005886">
    <property type="term" value="C:plasma membrane"/>
    <property type="evidence" value="ECO:0007669"/>
    <property type="project" value="UniProtKB-SubCell"/>
</dbReference>
<dbReference type="AlphaFoldDB" id="A0A369V8K3"/>
<feature type="transmembrane region" description="Helical" evidence="8">
    <location>
        <begin position="223"/>
        <end position="242"/>
    </location>
</feature>
<dbReference type="Proteomes" id="UP000253742">
    <property type="component" value="Unassembled WGS sequence"/>
</dbReference>
<gene>
    <name evidence="9" type="ORF">DVZ84_10385</name>
</gene>
<dbReference type="GO" id="GO:0044038">
    <property type="term" value="P:cell wall macromolecule biosynthetic process"/>
    <property type="evidence" value="ECO:0007669"/>
    <property type="project" value="TreeGrafter"/>
</dbReference>
<feature type="transmembrane region" description="Helical" evidence="8">
    <location>
        <begin position="271"/>
        <end position="293"/>
    </location>
</feature>
<organism evidence="9 10">
    <name type="scientific">Streptomyces parvulus</name>
    <dbReference type="NCBI Taxonomy" id="146923"/>
    <lineage>
        <taxon>Bacteria</taxon>
        <taxon>Bacillati</taxon>
        <taxon>Actinomycetota</taxon>
        <taxon>Actinomycetes</taxon>
        <taxon>Kitasatosporales</taxon>
        <taxon>Streptomycetaceae</taxon>
        <taxon>Streptomyces</taxon>
    </lineage>
</organism>
<feature type="transmembrane region" description="Helical" evidence="8">
    <location>
        <begin position="97"/>
        <end position="113"/>
    </location>
</feature>